<keyword evidence="4" id="KW-1185">Reference proteome</keyword>
<name>A0A7Y9ISJ6_9BURK</name>
<evidence type="ECO:0000313" key="3">
    <source>
        <dbReference type="EMBL" id="NYE82286.1"/>
    </source>
</evidence>
<comment type="similarity">
    <text evidence="1">Belongs to the UPF0065 (bug) family.</text>
</comment>
<feature type="signal peptide" evidence="2">
    <location>
        <begin position="1"/>
        <end position="24"/>
    </location>
</feature>
<dbReference type="PIRSF" id="PIRSF017082">
    <property type="entry name" value="YflP"/>
    <property type="match status" value="1"/>
</dbReference>
<evidence type="ECO:0000313" key="4">
    <source>
        <dbReference type="Proteomes" id="UP000542125"/>
    </source>
</evidence>
<accession>A0A7Y9ISJ6</accession>
<organism evidence="3 4">
    <name type="scientific">Pigmentiphaga litoralis</name>
    <dbReference type="NCBI Taxonomy" id="516702"/>
    <lineage>
        <taxon>Bacteria</taxon>
        <taxon>Pseudomonadati</taxon>
        <taxon>Pseudomonadota</taxon>
        <taxon>Betaproteobacteria</taxon>
        <taxon>Burkholderiales</taxon>
        <taxon>Alcaligenaceae</taxon>
        <taxon>Pigmentiphaga</taxon>
    </lineage>
</organism>
<dbReference type="CDD" id="cd07012">
    <property type="entry name" value="PBP2_Bug_TTT"/>
    <property type="match status" value="1"/>
</dbReference>
<gene>
    <name evidence="3" type="ORF">FHW18_001557</name>
</gene>
<dbReference type="AlphaFoldDB" id="A0A7Y9ISJ6"/>
<dbReference type="InterPro" id="IPR042100">
    <property type="entry name" value="Bug_dom1"/>
</dbReference>
<protein>
    <submittedName>
        <fullName evidence="3">Tripartite-type tricarboxylate transporter receptor subunit TctC</fullName>
    </submittedName>
</protein>
<dbReference type="InterPro" id="IPR005064">
    <property type="entry name" value="BUG"/>
</dbReference>
<comment type="caution">
    <text evidence="3">The sequence shown here is derived from an EMBL/GenBank/DDBJ whole genome shotgun (WGS) entry which is preliminary data.</text>
</comment>
<dbReference type="PANTHER" id="PTHR42928">
    <property type="entry name" value="TRICARBOXYLATE-BINDING PROTEIN"/>
    <property type="match status" value="1"/>
</dbReference>
<feature type="chain" id="PRO_5030695978" evidence="2">
    <location>
        <begin position="25"/>
        <end position="327"/>
    </location>
</feature>
<keyword evidence="3" id="KW-0675">Receptor</keyword>
<dbReference type="Gene3D" id="3.40.190.10">
    <property type="entry name" value="Periplasmic binding protein-like II"/>
    <property type="match status" value="1"/>
</dbReference>
<dbReference type="EMBL" id="JACBYR010000001">
    <property type="protein sequence ID" value="NYE82286.1"/>
    <property type="molecule type" value="Genomic_DNA"/>
</dbReference>
<dbReference type="Gene3D" id="3.40.190.150">
    <property type="entry name" value="Bordetella uptake gene, domain 1"/>
    <property type="match status" value="1"/>
</dbReference>
<dbReference type="Proteomes" id="UP000542125">
    <property type="component" value="Unassembled WGS sequence"/>
</dbReference>
<sequence length="327" mass="34162">MILKRFCLFLAAAACVVGASPASAITPVSWPLKPVRIIVAYPPAGVSDIVARAMAEKMAVRLGQPVIVENKGGAGGTIGMDAVAKAAPDGYTLGFSSISPLALNPLLSKVAYDPFKDITPVASVMFSPVVLLGTPGFTGQSMNELVAQAKAKPGALRWATSGLATVGHITLEQFKRSANVDITHIPYKGGGQQQNDALAGQFEVLTTNLGPLLNGHIKAGKLRPLAVGAPQRVDVMPNVPTFAELGYPKANLMSVFGIFAPAGTPSALVTVLNGVINDVLAMPDIRERLISSDNVPTGGTPADFAKAIRTEYDNNRDIIKQANITLE</sequence>
<evidence type="ECO:0000256" key="2">
    <source>
        <dbReference type="SAM" id="SignalP"/>
    </source>
</evidence>
<reference evidence="3 4" key="1">
    <citation type="submission" date="2020-07" db="EMBL/GenBank/DDBJ databases">
        <title>Genomic Encyclopedia of Type Strains, Phase IV (KMG-V): Genome sequencing to study the core and pangenomes of soil and plant-associated prokaryotes.</title>
        <authorList>
            <person name="Whitman W."/>
        </authorList>
    </citation>
    <scope>NUCLEOTIDE SEQUENCE [LARGE SCALE GENOMIC DNA]</scope>
    <source>
        <strain evidence="3 4">SAS40</strain>
    </source>
</reference>
<dbReference type="PANTHER" id="PTHR42928:SF5">
    <property type="entry name" value="BLR1237 PROTEIN"/>
    <property type="match status" value="1"/>
</dbReference>
<dbReference type="Pfam" id="PF03401">
    <property type="entry name" value="TctC"/>
    <property type="match status" value="1"/>
</dbReference>
<evidence type="ECO:0000256" key="1">
    <source>
        <dbReference type="ARBA" id="ARBA00006987"/>
    </source>
</evidence>
<keyword evidence="2" id="KW-0732">Signal</keyword>
<proteinExistence type="inferred from homology"/>